<dbReference type="GO" id="GO:0003677">
    <property type="term" value="F:DNA binding"/>
    <property type="evidence" value="ECO:0007669"/>
    <property type="project" value="InterPro"/>
</dbReference>
<dbReference type="KEGG" id="omr:OXIME_001183"/>
<feature type="domain" description="Xylose isomerase-like TIM barrel" evidence="8">
    <location>
        <begin position="28"/>
        <end position="281"/>
    </location>
</feature>
<evidence type="ECO:0000313" key="9">
    <source>
        <dbReference type="EMBL" id="WYY00604.1"/>
    </source>
</evidence>
<dbReference type="GO" id="GO:0006284">
    <property type="term" value="P:base-excision repair"/>
    <property type="evidence" value="ECO:0007669"/>
    <property type="project" value="TreeGrafter"/>
</dbReference>
<accession>A0AAX4NHQ6</accession>
<sequence length="288" mass="32054">MVKRVTDQILLGGHVSTSGGIYKSPERAKVFSFRTYQIFSKNQMQWKAKDLDDGDVDKFRESNIQNSMGKIMVHASYLLNMCTSKPDLKDKVIQAFSIEISRTDKLGIDYLTFHPGSASGITEKEAIANLIDNLNQVIGPDQKCTILMEVSAGQGSTIGSKFEDLAKVMDDITAKNKVAICMDTCHTWAAGYDIKTPEGYAETMDIFKSTLGLEKLKGFHLNDSKKGRGSRVDRHEQIGLGTLGLDGISNFVNDRRFREVPMILETPKGEEGYGQDIENISKIIRIDE</sequence>
<feature type="binding site" evidence="7">
    <location>
        <position position="186"/>
    </location>
    <ligand>
        <name>Zn(2+)</name>
        <dbReference type="ChEBI" id="CHEBI:29105"/>
        <label>3</label>
    </ligand>
</feature>
<dbReference type="EMBL" id="CP133772">
    <property type="protein sequence ID" value="WYY00604.1"/>
    <property type="molecule type" value="Genomic_DNA"/>
</dbReference>
<keyword evidence="6 7" id="KW-0234">DNA repair</keyword>
<keyword evidence="10" id="KW-1185">Reference proteome</keyword>
<dbReference type="Pfam" id="PF01261">
    <property type="entry name" value="AP_endonuc_2"/>
    <property type="match status" value="1"/>
</dbReference>
<dbReference type="EC" id="3.1.21.2" evidence="7"/>
<feature type="binding site" evidence="7">
    <location>
        <position position="265"/>
    </location>
    <ligand>
        <name>Zn(2+)</name>
        <dbReference type="ChEBI" id="CHEBI:29105"/>
        <label>2</label>
    </ligand>
</feature>
<evidence type="ECO:0000256" key="3">
    <source>
        <dbReference type="ARBA" id="ARBA00022763"/>
    </source>
</evidence>
<dbReference type="PANTHER" id="PTHR21445">
    <property type="entry name" value="ENDONUCLEASE IV ENDODEOXYRIBONUCLEASE IV"/>
    <property type="match status" value="1"/>
</dbReference>
<evidence type="ECO:0000256" key="4">
    <source>
        <dbReference type="ARBA" id="ARBA00022801"/>
    </source>
</evidence>
<dbReference type="InterPro" id="IPR001719">
    <property type="entry name" value="AP_endonuc_2"/>
</dbReference>
<dbReference type="GO" id="GO:0008081">
    <property type="term" value="F:phosphoric diester hydrolase activity"/>
    <property type="evidence" value="ECO:0007669"/>
    <property type="project" value="TreeGrafter"/>
</dbReference>
<keyword evidence="5 7" id="KW-0862">Zinc</keyword>
<dbReference type="FunFam" id="3.20.20.150:FF:000001">
    <property type="entry name" value="Probable endonuclease 4"/>
    <property type="match status" value="1"/>
</dbReference>
<dbReference type="PROSITE" id="PS00730">
    <property type="entry name" value="AP_NUCLEASE_F2_2"/>
    <property type="match status" value="1"/>
</dbReference>
<keyword evidence="3 7" id="KW-0227">DNA damage</keyword>
<reference evidence="9 10" key="1">
    <citation type="submission" date="2023-09" db="EMBL/GenBank/DDBJ databases">
        <authorList>
            <person name="Golyshina O.V."/>
            <person name="Lunev E.A."/>
            <person name="Bargiela R."/>
            <person name="Gaines M.C."/>
            <person name="Daum B."/>
            <person name="Bale N.J."/>
            <person name="Koenen M."/>
            <person name="Sinninghe Damst J.S."/>
            <person name="Yakimov M."/>
            <person name="Golyshin P.N."/>
        </authorList>
    </citation>
    <scope>NUCLEOTIDE SEQUENCE [LARGE SCALE GENOMIC DNA]</scope>
    <source>
        <strain evidence="9 10">M1</strain>
    </source>
</reference>
<feature type="binding site" evidence="7">
    <location>
        <position position="74"/>
    </location>
    <ligand>
        <name>Zn(2+)</name>
        <dbReference type="ChEBI" id="CHEBI:29105"/>
        <label>1</label>
    </ligand>
</feature>
<feature type="binding site" evidence="7">
    <location>
        <position position="183"/>
    </location>
    <ligand>
        <name>Zn(2+)</name>
        <dbReference type="ChEBI" id="CHEBI:29105"/>
        <label>2</label>
    </ligand>
</feature>
<feature type="binding site" evidence="7">
    <location>
        <position position="149"/>
    </location>
    <ligand>
        <name>Zn(2+)</name>
        <dbReference type="ChEBI" id="CHEBI:29105"/>
        <label>1</label>
    </ligand>
</feature>
<dbReference type="PROSITE" id="PS00731">
    <property type="entry name" value="AP_NUCLEASE_F2_3"/>
    <property type="match status" value="1"/>
</dbReference>
<dbReference type="SMART" id="SM00518">
    <property type="entry name" value="AP2Ec"/>
    <property type="match status" value="1"/>
</dbReference>
<feature type="binding site" evidence="7">
    <location>
        <position position="220"/>
    </location>
    <ligand>
        <name>Zn(2+)</name>
        <dbReference type="ChEBI" id="CHEBI:29105"/>
        <label>2</label>
    </ligand>
</feature>
<proteinExistence type="inferred from homology"/>
<comment type="catalytic activity">
    <reaction evidence="7">
        <text>Endonucleolytic cleavage to 5'-phosphooligonucleotide end-products.</text>
        <dbReference type="EC" id="3.1.21.2"/>
    </reaction>
</comment>
<dbReference type="PROSITE" id="PS51432">
    <property type="entry name" value="AP_NUCLEASE_F2_4"/>
    <property type="match status" value="1"/>
</dbReference>
<comment type="cofactor">
    <cofactor evidence="7">
        <name>Zn(2+)</name>
        <dbReference type="ChEBI" id="CHEBI:29105"/>
    </cofactor>
    <text evidence="7">Binds 3 Zn(2+) ions.</text>
</comment>
<dbReference type="AlphaFoldDB" id="A0AAX4NHQ6"/>
<keyword evidence="7" id="KW-0540">Nuclease</keyword>
<dbReference type="InterPro" id="IPR018246">
    <property type="entry name" value="AP_endonuc_F2_Zn_BS"/>
</dbReference>
<dbReference type="Gene3D" id="3.20.20.150">
    <property type="entry name" value="Divalent-metal-dependent TIM barrel enzymes"/>
    <property type="match status" value="1"/>
</dbReference>
<name>A0AAX4NHQ6_9ARCH</name>
<protein>
    <recommendedName>
        <fullName evidence="7">Probable endonuclease 4</fullName>
        <ecNumber evidence="7">3.1.21.2</ecNumber>
    </recommendedName>
    <alternativeName>
        <fullName evidence="7">Endodeoxyribonuclease IV</fullName>
    </alternativeName>
    <alternativeName>
        <fullName evidence="7">Endonuclease IV</fullName>
    </alternativeName>
</protein>
<feature type="binding site" evidence="7">
    <location>
        <position position="149"/>
    </location>
    <ligand>
        <name>Zn(2+)</name>
        <dbReference type="ChEBI" id="CHEBI:29105"/>
        <label>2</label>
    </ligand>
</feature>
<keyword evidence="2 7" id="KW-0479">Metal-binding</keyword>
<evidence type="ECO:0000256" key="5">
    <source>
        <dbReference type="ARBA" id="ARBA00022833"/>
    </source>
</evidence>
<evidence type="ECO:0000256" key="1">
    <source>
        <dbReference type="ARBA" id="ARBA00005340"/>
    </source>
</evidence>
<dbReference type="InterPro" id="IPR036237">
    <property type="entry name" value="Xyl_isomerase-like_sf"/>
</dbReference>
<dbReference type="HAMAP" id="MF_00152">
    <property type="entry name" value="Nfo"/>
    <property type="match status" value="1"/>
</dbReference>
<dbReference type="GO" id="GO:0003906">
    <property type="term" value="F:DNA-(apurinic or apyrimidinic site) endonuclease activity"/>
    <property type="evidence" value="ECO:0007669"/>
    <property type="project" value="TreeGrafter"/>
</dbReference>
<dbReference type="SUPFAM" id="SSF51658">
    <property type="entry name" value="Xylose isomerase-like"/>
    <property type="match status" value="1"/>
</dbReference>
<keyword evidence="7" id="KW-0255">Endonuclease</keyword>
<feature type="binding site" evidence="7">
    <location>
        <position position="235"/>
    </location>
    <ligand>
        <name>Zn(2+)</name>
        <dbReference type="ChEBI" id="CHEBI:29105"/>
        <label>3</label>
    </ligand>
</feature>
<dbReference type="InterPro" id="IPR013022">
    <property type="entry name" value="Xyl_isomerase-like_TIM-brl"/>
</dbReference>
<dbReference type="GO" id="GO:0008270">
    <property type="term" value="F:zinc ion binding"/>
    <property type="evidence" value="ECO:0007669"/>
    <property type="project" value="UniProtKB-UniRule"/>
</dbReference>
<comment type="similarity">
    <text evidence="1 7">Belongs to the AP endonuclease 2 family.</text>
</comment>
<evidence type="ECO:0000256" key="2">
    <source>
        <dbReference type="ARBA" id="ARBA00022723"/>
    </source>
</evidence>
<evidence type="ECO:0000259" key="8">
    <source>
        <dbReference type="Pfam" id="PF01261"/>
    </source>
</evidence>
<dbReference type="RefSeq" id="WP_393970938.1">
    <property type="nucleotide sequence ID" value="NZ_CP133772.1"/>
</dbReference>
<evidence type="ECO:0000313" key="10">
    <source>
        <dbReference type="Proteomes" id="UP001451606"/>
    </source>
</evidence>
<organism evidence="9 10">
    <name type="scientific">Oxyplasma meridianum</name>
    <dbReference type="NCBI Taxonomy" id="3073602"/>
    <lineage>
        <taxon>Archaea</taxon>
        <taxon>Methanobacteriati</taxon>
        <taxon>Thermoplasmatota</taxon>
        <taxon>Thermoplasmata</taxon>
        <taxon>Thermoplasmatales</taxon>
        <taxon>Thermoplasmataceae</taxon>
        <taxon>Oxyplasma</taxon>
    </lineage>
</organism>
<dbReference type="PROSITE" id="PS00729">
    <property type="entry name" value="AP_NUCLEASE_F2_1"/>
    <property type="match status" value="1"/>
</dbReference>
<dbReference type="CDD" id="cd00019">
    <property type="entry name" value="AP2Ec"/>
    <property type="match status" value="1"/>
</dbReference>
<evidence type="ECO:0000256" key="7">
    <source>
        <dbReference type="HAMAP-Rule" id="MF_00152"/>
    </source>
</evidence>
<feature type="binding site" evidence="7">
    <location>
        <position position="114"/>
    </location>
    <ligand>
        <name>Zn(2+)</name>
        <dbReference type="ChEBI" id="CHEBI:29105"/>
        <label>1</label>
    </ligand>
</feature>
<dbReference type="PANTHER" id="PTHR21445:SF0">
    <property type="entry name" value="APURINIC-APYRIMIDINIC ENDONUCLEASE"/>
    <property type="match status" value="1"/>
</dbReference>
<dbReference type="GeneID" id="95967920"/>
<gene>
    <name evidence="7" type="primary">nfo</name>
    <name evidence="9" type="ORF">OXIME_001183</name>
</gene>
<evidence type="ECO:0000256" key="6">
    <source>
        <dbReference type="ARBA" id="ARBA00023204"/>
    </source>
</evidence>
<keyword evidence="4 7" id="KW-0378">Hydrolase</keyword>
<feature type="binding site" evidence="7">
    <location>
        <position position="233"/>
    </location>
    <ligand>
        <name>Zn(2+)</name>
        <dbReference type="ChEBI" id="CHEBI:29105"/>
        <label>3</label>
    </ligand>
</feature>
<comment type="function">
    <text evidence="7">Endonuclease IV plays a role in DNA repair. It cleaves phosphodiester bonds at apurinic or apyrimidinic (AP) sites, generating a 3'-hydroxyl group and a 5'-terminal sugar phosphate.</text>
</comment>
<dbReference type="Proteomes" id="UP001451606">
    <property type="component" value="Chromosome"/>
</dbReference>
<dbReference type="GO" id="GO:0008833">
    <property type="term" value="F:deoxyribonuclease IV (phage-T4-induced) activity"/>
    <property type="evidence" value="ECO:0007669"/>
    <property type="project" value="UniProtKB-UniRule"/>
</dbReference>
<dbReference type="NCBIfam" id="TIGR00587">
    <property type="entry name" value="nfo"/>
    <property type="match status" value="1"/>
</dbReference>